<accession>A0A5Q3Q6N2</accession>
<sequence>MAVERDDTCDLLCLDLPHAEKIRTDLPELDVVEPAAAAARALGDPTRLTLAAALYRGGELCVCDASWVSGYAQNLVSHHLRQLKIAGLVRSRRDGRLVMYALTEQGRSLVAAVLGAHVAAIPVAGSVDELVEG</sequence>
<keyword evidence="1" id="KW-0805">Transcription regulation</keyword>
<dbReference type="SMART" id="SM00418">
    <property type="entry name" value="HTH_ARSR"/>
    <property type="match status" value="1"/>
</dbReference>
<evidence type="ECO:0000259" key="4">
    <source>
        <dbReference type="PROSITE" id="PS50987"/>
    </source>
</evidence>
<dbReference type="PROSITE" id="PS50987">
    <property type="entry name" value="HTH_ARSR_2"/>
    <property type="match status" value="1"/>
</dbReference>
<dbReference type="EMBL" id="CP045929">
    <property type="protein sequence ID" value="QGK70268.1"/>
    <property type="molecule type" value="Genomic_DNA"/>
</dbReference>
<feature type="domain" description="HTH arsR-type" evidence="4">
    <location>
        <begin position="27"/>
        <end position="122"/>
    </location>
</feature>
<dbReference type="PRINTS" id="PR00778">
    <property type="entry name" value="HTHARSR"/>
</dbReference>
<dbReference type="InterPro" id="IPR036388">
    <property type="entry name" value="WH-like_DNA-bd_sf"/>
</dbReference>
<name>A0A5Q3Q6N2_9PSEU</name>
<dbReference type="InterPro" id="IPR011991">
    <property type="entry name" value="ArsR-like_HTH"/>
</dbReference>
<dbReference type="CDD" id="cd00090">
    <property type="entry name" value="HTH_ARSR"/>
    <property type="match status" value="1"/>
</dbReference>
<evidence type="ECO:0000313" key="5">
    <source>
        <dbReference type="EMBL" id="QGK70268.1"/>
    </source>
</evidence>
<dbReference type="PANTHER" id="PTHR43132:SF6">
    <property type="entry name" value="HTH-TYPE TRANSCRIPTIONAL REPRESSOR CZRA"/>
    <property type="match status" value="1"/>
</dbReference>
<gene>
    <name evidence="5" type="ORF">GIY23_12685</name>
</gene>
<dbReference type="Gene3D" id="1.10.10.10">
    <property type="entry name" value="Winged helix-like DNA-binding domain superfamily/Winged helix DNA-binding domain"/>
    <property type="match status" value="1"/>
</dbReference>
<protein>
    <submittedName>
        <fullName evidence="5">Metalloregulator ArsR/SmtB family transcription factor</fullName>
    </submittedName>
</protein>
<evidence type="ECO:0000256" key="1">
    <source>
        <dbReference type="ARBA" id="ARBA00023015"/>
    </source>
</evidence>
<dbReference type="AlphaFoldDB" id="A0A5Q3Q6N2"/>
<evidence type="ECO:0000313" key="6">
    <source>
        <dbReference type="Proteomes" id="UP000371041"/>
    </source>
</evidence>
<dbReference type="KEGG" id="sace:GIY23_12685"/>
<keyword evidence="3" id="KW-0804">Transcription</keyword>
<dbReference type="SUPFAM" id="SSF46785">
    <property type="entry name" value="Winged helix' DNA-binding domain"/>
    <property type="match status" value="1"/>
</dbReference>
<keyword evidence="2" id="KW-0238">DNA-binding</keyword>
<organism evidence="5 6">
    <name type="scientific">Allosaccharopolyspora coralli</name>
    <dbReference type="NCBI Taxonomy" id="2665642"/>
    <lineage>
        <taxon>Bacteria</taxon>
        <taxon>Bacillati</taxon>
        <taxon>Actinomycetota</taxon>
        <taxon>Actinomycetes</taxon>
        <taxon>Pseudonocardiales</taxon>
        <taxon>Pseudonocardiaceae</taxon>
        <taxon>Allosaccharopolyspora</taxon>
    </lineage>
</organism>
<dbReference type="Proteomes" id="UP000371041">
    <property type="component" value="Chromosome"/>
</dbReference>
<evidence type="ECO:0000256" key="2">
    <source>
        <dbReference type="ARBA" id="ARBA00023125"/>
    </source>
</evidence>
<dbReference type="PANTHER" id="PTHR43132">
    <property type="entry name" value="ARSENICAL RESISTANCE OPERON REPRESSOR ARSR-RELATED"/>
    <property type="match status" value="1"/>
</dbReference>
<dbReference type="InterPro" id="IPR036390">
    <property type="entry name" value="WH_DNA-bd_sf"/>
</dbReference>
<dbReference type="InterPro" id="IPR001845">
    <property type="entry name" value="HTH_ArsR_DNA-bd_dom"/>
</dbReference>
<dbReference type="InterPro" id="IPR051011">
    <property type="entry name" value="Metal_resp_trans_reg"/>
</dbReference>
<reference evidence="6" key="1">
    <citation type="submission" date="2019-11" db="EMBL/GenBank/DDBJ databases">
        <title>The complete genome sequence of Saccharopolyspora sp. E2A.</title>
        <authorList>
            <person name="Zhang G."/>
        </authorList>
    </citation>
    <scope>NUCLEOTIDE SEQUENCE [LARGE SCALE GENOMIC DNA]</scope>
    <source>
        <strain evidence="6">E2A</strain>
    </source>
</reference>
<dbReference type="GO" id="GO:0003677">
    <property type="term" value="F:DNA binding"/>
    <property type="evidence" value="ECO:0007669"/>
    <property type="project" value="UniProtKB-KW"/>
</dbReference>
<proteinExistence type="predicted"/>
<dbReference type="NCBIfam" id="NF033788">
    <property type="entry name" value="HTH_metalloreg"/>
    <property type="match status" value="1"/>
</dbReference>
<evidence type="ECO:0000256" key="3">
    <source>
        <dbReference type="ARBA" id="ARBA00023163"/>
    </source>
</evidence>
<dbReference type="GO" id="GO:0003700">
    <property type="term" value="F:DNA-binding transcription factor activity"/>
    <property type="evidence" value="ECO:0007669"/>
    <property type="project" value="InterPro"/>
</dbReference>
<keyword evidence="6" id="KW-1185">Reference proteome</keyword>
<dbReference type="Pfam" id="PF01022">
    <property type="entry name" value="HTH_5"/>
    <property type="match status" value="1"/>
</dbReference>
<dbReference type="RefSeq" id="WP_154076852.1">
    <property type="nucleotide sequence ID" value="NZ_CP045929.1"/>
</dbReference>